<dbReference type="SUPFAM" id="SSF54593">
    <property type="entry name" value="Glyoxalase/Bleomycin resistance protein/Dihydroxybiphenyl dioxygenase"/>
    <property type="match status" value="1"/>
</dbReference>
<proteinExistence type="inferred from homology"/>
<comment type="caution">
    <text evidence="5">The sequence shown here is derived from an EMBL/GenBank/DDBJ whole genome shotgun (WGS) entry which is preliminary data.</text>
</comment>
<feature type="domain" description="VOC" evidence="4">
    <location>
        <begin position="11"/>
        <end position="140"/>
    </location>
</feature>
<reference evidence="5" key="1">
    <citation type="submission" date="2013-07" db="EMBL/GenBank/DDBJ databases">
        <title>Sub-species coevolution in mutualistic symbiosis.</title>
        <authorList>
            <person name="Murfin K."/>
            <person name="Klassen J."/>
            <person name="Lee M."/>
            <person name="Forst S."/>
            <person name="Stock P."/>
            <person name="Goodrich-Blair H."/>
        </authorList>
    </citation>
    <scope>NUCLEOTIDE SEQUENCE [LARGE SCALE GENOMIC DNA]</scope>
    <source>
        <strain evidence="5">Feltiae Moldova</strain>
    </source>
</reference>
<dbReference type="InterPro" id="IPR004360">
    <property type="entry name" value="Glyas_Fos-R_dOase_dom"/>
</dbReference>
<evidence type="ECO:0000256" key="2">
    <source>
        <dbReference type="ARBA" id="ARBA00021572"/>
    </source>
</evidence>
<comment type="similarity">
    <text evidence="1">Belongs to the bleomycin resistance protein family.</text>
</comment>
<dbReference type="InterPro" id="IPR037523">
    <property type="entry name" value="VOC_core"/>
</dbReference>
<dbReference type="PROSITE" id="PS51819">
    <property type="entry name" value="VOC"/>
    <property type="match status" value="1"/>
</dbReference>
<dbReference type="Pfam" id="PF00903">
    <property type="entry name" value="Glyoxalase"/>
    <property type="match status" value="1"/>
</dbReference>
<evidence type="ECO:0000256" key="3">
    <source>
        <dbReference type="ARBA" id="ARBA00023251"/>
    </source>
</evidence>
<dbReference type="EMBL" id="CBSV010000053">
    <property type="protein sequence ID" value="CDH00264.1"/>
    <property type="molecule type" value="Genomic_DNA"/>
</dbReference>
<dbReference type="InterPro" id="IPR000335">
    <property type="entry name" value="Bleomycin-R"/>
</dbReference>
<keyword evidence="3" id="KW-0046">Antibiotic resistance</keyword>
<dbReference type="Proteomes" id="UP000028487">
    <property type="component" value="Unassembled WGS sequence"/>
</dbReference>
<evidence type="ECO:0000259" key="4">
    <source>
        <dbReference type="PROSITE" id="PS51819"/>
    </source>
</evidence>
<evidence type="ECO:0000313" key="5">
    <source>
        <dbReference type="EMBL" id="CDH00264.1"/>
    </source>
</evidence>
<accession>A0A077NP08</accession>
<dbReference type="Gene3D" id="3.10.180.10">
    <property type="entry name" value="2,3-Dihydroxybiphenyl 1,2-Dioxygenase, domain 1"/>
    <property type="match status" value="1"/>
</dbReference>
<name>A0A077NP08_XENBV</name>
<gene>
    <name evidence="5" type="ORF">XBFM1_1460021</name>
</gene>
<dbReference type="CDD" id="cd08349">
    <property type="entry name" value="BLMA_like"/>
    <property type="match status" value="1"/>
</dbReference>
<organism evidence="5">
    <name type="scientific">Xenorhabdus bovienii str. feltiae Moldova</name>
    <dbReference type="NCBI Taxonomy" id="1398200"/>
    <lineage>
        <taxon>Bacteria</taxon>
        <taxon>Pseudomonadati</taxon>
        <taxon>Pseudomonadota</taxon>
        <taxon>Gammaproteobacteria</taxon>
        <taxon>Enterobacterales</taxon>
        <taxon>Morganellaceae</taxon>
        <taxon>Xenorhabdus</taxon>
    </lineage>
</organism>
<dbReference type="GO" id="GO:0046677">
    <property type="term" value="P:response to antibiotic"/>
    <property type="evidence" value="ECO:0007669"/>
    <property type="project" value="UniProtKB-KW"/>
</dbReference>
<dbReference type="AlphaFoldDB" id="A0A077NP08"/>
<dbReference type="InterPro" id="IPR029068">
    <property type="entry name" value="Glyas_Bleomycin-R_OHBP_Dase"/>
</dbReference>
<evidence type="ECO:0000256" key="1">
    <source>
        <dbReference type="ARBA" id="ARBA00011051"/>
    </source>
</evidence>
<dbReference type="HOGENOM" id="CLU_046006_15_0_6"/>
<sequence>MTINTTTETTYWNPMVPELTVTNFPVSLDFYVQILGFNIMIRRKDPDFVYLHLGKAQLMLETFHETGWNTAELNKPLGRGINLQIEVDDINSILNRLQINKIKLYRPLKDNNYATGDTHICQREFLVQDPDGYLLRFSQYIG</sequence>
<protein>
    <recommendedName>
        <fullName evidence="2">Bleomycin resistance protein</fullName>
    </recommendedName>
</protein>